<dbReference type="EMBL" id="CAJVPS010044139">
    <property type="protein sequence ID" value="CAG8757013.1"/>
    <property type="molecule type" value="Genomic_DNA"/>
</dbReference>
<evidence type="ECO:0000256" key="1">
    <source>
        <dbReference type="ARBA" id="ARBA00000085"/>
    </source>
</evidence>
<organism evidence="6 7">
    <name type="scientific">Ambispora leptoticha</name>
    <dbReference type="NCBI Taxonomy" id="144679"/>
    <lineage>
        <taxon>Eukaryota</taxon>
        <taxon>Fungi</taxon>
        <taxon>Fungi incertae sedis</taxon>
        <taxon>Mucoromycota</taxon>
        <taxon>Glomeromycotina</taxon>
        <taxon>Glomeromycetes</taxon>
        <taxon>Archaeosporales</taxon>
        <taxon>Ambisporaceae</taxon>
        <taxon>Ambispora</taxon>
    </lineage>
</organism>
<keyword evidence="4" id="KW-0418">Kinase</keyword>
<protein>
    <recommendedName>
        <fullName evidence="2">histidine kinase</fullName>
        <ecNumber evidence="2">2.7.13.3</ecNumber>
    </recommendedName>
</protein>
<dbReference type="PROSITE" id="PS50109">
    <property type="entry name" value="HIS_KIN"/>
    <property type="match status" value="1"/>
</dbReference>
<reference evidence="6" key="1">
    <citation type="submission" date="2021-06" db="EMBL/GenBank/DDBJ databases">
        <authorList>
            <person name="Kallberg Y."/>
            <person name="Tangrot J."/>
            <person name="Rosling A."/>
        </authorList>
    </citation>
    <scope>NUCLEOTIDE SEQUENCE</scope>
    <source>
        <strain evidence="6">FL130A</strain>
    </source>
</reference>
<name>A0A9N9J2U9_9GLOM</name>
<evidence type="ECO:0000313" key="6">
    <source>
        <dbReference type="EMBL" id="CAG8757013.1"/>
    </source>
</evidence>
<dbReference type="InterPro" id="IPR004358">
    <property type="entry name" value="Sig_transdc_His_kin-like_C"/>
</dbReference>
<dbReference type="SMART" id="SM00387">
    <property type="entry name" value="HATPase_c"/>
    <property type="match status" value="1"/>
</dbReference>
<dbReference type="Proteomes" id="UP000789508">
    <property type="component" value="Unassembled WGS sequence"/>
</dbReference>
<dbReference type="AlphaFoldDB" id="A0A9N9J2U9"/>
<feature type="non-terminal residue" evidence="6">
    <location>
        <position position="1"/>
    </location>
</feature>
<evidence type="ECO:0000256" key="2">
    <source>
        <dbReference type="ARBA" id="ARBA00012438"/>
    </source>
</evidence>
<keyword evidence="3" id="KW-0808">Transferase</keyword>
<dbReference type="Gene3D" id="3.30.565.10">
    <property type="entry name" value="Histidine kinase-like ATPase, C-terminal domain"/>
    <property type="match status" value="1"/>
</dbReference>
<keyword evidence="7" id="KW-1185">Reference proteome</keyword>
<comment type="caution">
    <text evidence="6">The sequence shown here is derived from an EMBL/GenBank/DDBJ whole genome shotgun (WGS) entry which is preliminary data.</text>
</comment>
<dbReference type="PRINTS" id="PR00344">
    <property type="entry name" value="BCTRLSENSOR"/>
</dbReference>
<dbReference type="PANTHER" id="PTHR43047:SF72">
    <property type="entry name" value="OSMOSENSING HISTIDINE PROTEIN KINASE SLN1"/>
    <property type="match status" value="1"/>
</dbReference>
<proteinExistence type="predicted"/>
<dbReference type="Pfam" id="PF02518">
    <property type="entry name" value="HATPase_c"/>
    <property type="match status" value="1"/>
</dbReference>
<dbReference type="SUPFAM" id="SSF55874">
    <property type="entry name" value="ATPase domain of HSP90 chaperone/DNA topoisomerase II/histidine kinase"/>
    <property type="match status" value="1"/>
</dbReference>
<feature type="non-terminal residue" evidence="6">
    <location>
        <position position="229"/>
    </location>
</feature>
<comment type="catalytic activity">
    <reaction evidence="1">
        <text>ATP + protein L-histidine = ADP + protein N-phospho-L-histidine.</text>
        <dbReference type="EC" id="2.7.13.3"/>
    </reaction>
</comment>
<dbReference type="InterPro" id="IPR003594">
    <property type="entry name" value="HATPase_dom"/>
</dbReference>
<dbReference type="PANTHER" id="PTHR43047">
    <property type="entry name" value="TWO-COMPONENT HISTIDINE PROTEIN KINASE"/>
    <property type="match status" value="1"/>
</dbReference>
<accession>A0A9N9J2U9</accession>
<dbReference type="GO" id="GO:0009927">
    <property type="term" value="F:histidine phosphotransfer kinase activity"/>
    <property type="evidence" value="ECO:0007669"/>
    <property type="project" value="TreeGrafter"/>
</dbReference>
<evidence type="ECO:0000259" key="5">
    <source>
        <dbReference type="PROSITE" id="PS50109"/>
    </source>
</evidence>
<evidence type="ECO:0000256" key="3">
    <source>
        <dbReference type="ARBA" id="ARBA00022679"/>
    </source>
</evidence>
<feature type="domain" description="Histidine kinase" evidence="5">
    <location>
        <begin position="1"/>
        <end position="203"/>
    </location>
</feature>
<gene>
    <name evidence="6" type="ORF">ALEPTO_LOCUS13521</name>
</gene>
<dbReference type="InterPro" id="IPR036890">
    <property type="entry name" value="HATPase_C_sf"/>
</dbReference>
<sequence>EKLTKQQKDMVKIMLNASDVVLSTVNNILNAVKLDEHKIILKNKTFNLLNLFESAIEIFGERAGNKQVELILSYDLDTMPKYVKSDPERLRQILINLLSNSIKYTEEGEIVMKVSSKAKGHTDAVKKIEILVELYDTGVGPDFMKNIWKGFLNIDESKTERQDGTGFGLITCKQLVEINGGKIGAESKLGRGSRFWFTWNVETMPITSVPKASNAVADIAQMLNRSINL</sequence>
<dbReference type="GO" id="GO:0005886">
    <property type="term" value="C:plasma membrane"/>
    <property type="evidence" value="ECO:0007669"/>
    <property type="project" value="TreeGrafter"/>
</dbReference>
<dbReference type="OrthoDB" id="60033at2759"/>
<dbReference type="GO" id="GO:0000155">
    <property type="term" value="F:phosphorelay sensor kinase activity"/>
    <property type="evidence" value="ECO:0007669"/>
    <property type="project" value="TreeGrafter"/>
</dbReference>
<dbReference type="EC" id="2.7.13.3" evidence="2"/>
<dbReference type="InterPro" id="IPR005467">
    <property type="entry name" value="His_kinase_dom"/>
</dbReference>
<evidence type="ECO:0000256" key="4">
    <source>
        <dbReference type="ARBA" id="ARBA00022777"/>
    </source>
</evidence>
<evidence type="ECO:0000313" key="7">
    <source>
        <dbReference type="Proteomes" id="UP000789508"/>
    </source>
</evidence>